<protein>
    <recommendedName>
        <fullName evidence="3">Solute-binding protein family 3/N-terminal domain-containing protein</fullName>
    </recommendedName>
</protein>
<dbReference type="EMBL" id="CP121472">
    <property type="protein sequence ID" value="WPL18819.1"/>
    <property type="molecule type" value="Genomic_DNA"/>
</dbReference>
<accession>A0ABZ0SE81</accession>
<dbReference type="RefSeq" id="WP_328984559.1">
    <property type="nucleotide sequence ID" value="NZ_CP121472.1"/>
</dbReference>
<dbReference type="SUPFAM" id="SSF53850">
    <property type="entry name" value="Periplasmic binding protein-like II"/>
    <property type="match status" value="1"/>
</dbReference>
<organism evidence="1 2">
    <name type="scientific">Thiorhodovibrio winogradskyi</name>
    <dbReference type="NCBI Taxonomy" id="77007"/>
    <lineage>
        <taxon>Bacteria</taxon>
        <taxon>Pseudomonadati</taxon>
        <taxon>Pseudomonadota</taxon>
        <taxon>Gammaproteobacteria</taxon>
        <taxon>Chromatiales</taxon>
        <taxon>Chromatiaceae</taxon>
        <taxon>Thiorhodovibrio</taxon>
    </lineage>
</organism>
<reference evidence="1 2" key="1">
    <citation type="journal article" date="2023" name="Microorganisms">
        <title>Thiorhodovibrio frisius and Trv. litoralis spp. nov., Two Novel Members from a Clade of Fastidious Purple Sulfur Bacteria That Exhibit Unique Red-Shifted Light-Harvesting Capabilities.</title>
        <authorList>
            <person name="Methner A."/>
            <person name="Kuzyk S.B."/>
            <person name="Petersen J."/>
            <person name="Bauer S."/>
            <person name="Brinkmann H."/>
            <person name="Sichau K."/>
            <person name="Wanner G."/>
            <person name="Wolf J."/>
            <person name="Neumann-Schaal M."/>
            <person name="Henke P."/>
            <person name="Tank M."/>
            <person name="Sproer C."/>
            <person name="Bunk B."/>
            <person name="Overmann J."/>
        </authorList>
    </citation>
    <scope>NUCLEOTIDE SEQUENCE [LARGE SCALE GENOMIC DNA]</scope>
    <source>
        <strain evidence="1 2">DSM 6702</strain>
    </source>
</reference>
<gene>
    <name evidence="1" type="ORF">Thiowin_03910</name>
</gene>
<sequence>MNRQQAPALIFGLLVVLAAVLTSVLSGSAFARDYRINVGYLPLYAETKDRGILIDVIKAMGAEYPDGDLHIEVYPFERSIHNVAQGLADLHFPIVGSADWGAENDPYEDELRTRGLRRSTCSLTKSHFPLYRHRDRPPLDLTRLADYRIETDAGHKLFFEFPIQGTTCLPCSVEKLAAKRIDGLVFASREIDLMIEQAGLTEVTRQDFRIFGSKFIMPNTAEGDATDAMLCAVISRMIRSGTLERVARPYSAYFLREYGDPYLPTRKDIEKLSP</sequence>
<evidence type="ECO:0000313" key="2">
    <source>
        <dbReference type="Proteomes" id="UP001432180"/>
    </source>
</evidence>
<proteinExistence type="predicted"/>
<dbReference type="Proteomes" id="UP001432180">
    <property type="component" value="Chromosome"/>
</dbReference>
<evidence type="ECO:0000313" key="1">
    <source>
        <dbReference type="EMBL" id="WPL18819.1"/>
    </source>
</evidence>
<keyword evidence="2" id="KW-1185">Reference proteome</keyword>
<name>A0ABZ0SE81_9GAMM</name>
<evidence type="ECO:0008006" key="3">
    <source>
        <dbReference type="Google" id="ProtNLM"/>
    </source>
</evidence>